<dbReference type="GO" id="GO:0005886">
    <property type="term" value="C:plasma membrane"/>
    <property type="evidence" value="ECO:0007669"/>
    <property type="project" value="UniProtKB-SubCell"/>
</dbReference>
<dbReference type="GO" id="GO:0050136">
    <property type="term" value="F:NADH dehydrogenase (quinone) (non-electrogenic) activity"/>
    <property type="evidence" value="ECO:0007669"/>
    <property type="project" value="UniProtKB-UniRule"/>
</dbReference>
<feature type="transmembrane region" description="Helical" evidence="5">
    <location>
        <begin position="436"/>
        <end position="458"/>
    </location>
</feature>
<keyword evidence="5" id="KW-0520">NAD</keyword>
<feature type="transmembrane region" description="Helical" evidence="5">
    <location>
        <begin position="394"/>
        <end position="415"/>
    </location>
</feature>
<evidence type="ECO:0000313" key="8">
    <source>
        <dbReference type="EMBL" id="SFI17327.1"/>
    </source>
</evidence>
<sequence>MSVHEILNLLLRHDLPRSIEIFAPELVLCGTIIALLFVRMCGLQRKVPVHVVALLGGLLVFVGVFTQFMYLRVADEQGLLKTLTEMWHLTQAGAGTPGPYFTGLLSHDLFSVFMRLGLSLFLVLLTALTVLSGIPDQEDAQDFYTLLFGATLGMMLAVGANHLLMLFLSVEMMSVPSYALVAFQKGRRQAGEAALKYVVYGAGAAGVMLYGISLIAGLLGTAEMPLLAQRVLLVLDNGGLTQNSAVSVTLLLGILMVLAGLAFKLALVPFHFWCPDAFEGASAEVCAFLSVASKAASFALLVRFVLAFQGTGAALQQLSLIIGLTLGLLAIITTTYGNLAAYTQSNLKRLLAYSTIAQAGYMVMAVSAMLVLLSAPAGVLPNPAAAASQCLEGLMYYLAVYLFMNLAAFACVALIRNEIFSEEIDDYRGLFTGNTVMKFLCVCLTLSFFSLVGVPPLGGAFAKVLIFISTLKAASVHWSMWVVLIVGGLNTVFSLFYYLRVVRAMFMTEPATDRRRLRVPAMLGVYVAMVTLPILALGMSPLMADLTATAQSVARSLLP</sequence>
<evidence type="ECO:0000256" key="4">
    <source>
        <dbReference type="ARBA" id="ARBA00023136"/>
    </source>
</evidence>
<feature type="transmembrane region" description="Helical" evidence="5">
    <location>
        <begin position="250"/>
        <end position="273"/>
    </location>
</feature>
<keyword evidence="5" id="KW-0874">Quinone</keyword>
<dbReference type="AlphaFoldDB" id="A0A1I3G1N5"/>
<keyword evidence="9" id="KW-1185">Reference proteome</keyword>
<reference evidence="9" key="1">
    <citation type="submission" date="2016-10" db="EMBL/GenBank/DDBJ databases">
        <authorList>
            <person name="Varghese N."/>
            <person name="Submissions S."/>
        </authorList>
    </citation>
    <scope>NUCLEOTIDE SEQUENCE [LARGE SCALE GENOMIC DNA]</scope>
    <source>
        <strain evidence="9">DSM 26348</strain>
    </source>
</reference>
<dbReference type="InterPro" id="IPR001750">
    <property type="entry name" value="ND/Mrp_TM"/>
</dbReference>
<keyword evidence="2 5" id="KW-0812">Transmembrane</keyword>
<dbReference type="HAMAP" id="MF_00445">
    <property type="entry name" value="NDH1_NuoN_1"/>
    <property type="match status" value="1"/>
</dbReference>
<feature type="transmembrane region" description="Helical" evidence="5">
    <location>
        <begin position="195"/>
        <end position="219"/>
    </location>
</feature>
<evidence type="ECO:0000256" key="6">
    <source>
        <dbReference type="RuleBase" id="RU000320"/>
    </source>
</evidence>
<dbReference type="RefSeq" id="WP_092049536.1">
    <property type="nucleotide sequence ID" value="NZ_FOQD01000006.1"/>
</dbReference>
<dbReference type="GO" id="GO:0048038">
    <property type="term" value="F:quinone binding"/>
    <property type="evidence" value="ECO:0007669"/>
    <property type="project" value="UniProtKB-KW"/>
</dbReference>
<protein>
    <recommendedName>
        <fullName evidence="5">NADH-quinone oxidoreductase subunit N</fullName>
        <ecNumber evidence="5">7.1.1.-</ecNumber>
    </recommendedName>
    <alternativeName>
        <fullName evidence="5">NADH dehydrogenase I subunit N</fullName>
    </alternativeName>
    <alternativeName>
        <fullName evidence="5">NDH-1 subunit N</fullName>
    </alternativeName>
</protein>
<dbReference type="GO" id="GO:0042773">
    <property type="term" value="P:ATP synthesis coupled electron transport"/>
    <property type="evidence" value="ECO:0007669"/>
    <property type="project" value="InterPro"/>
</dbReference>
<keyword evidence="4 5" id="KW-0472">Membrane</keyword>
<keyword evidence="3 5" id="KW-1133">Transmembrane helix</keyword>
<comment type="subunit">
    <text evidence="5">NDH-1 is composed of 14 different subunits. Subunits NuoA, H, J, K, L, M, N constitute the membrane sector of the complex.</text>
</comment>
<dbReference type="InterPro" id="IPR010096">
    <property type="entry name" value="NADH-Q_OxRdtase_suN/2"/>
</dbReference>
<dbReference type="OrthoDB" id="9807568at2"/>
<feature type="transmembrane region" description="Helical" evidence="5">
    <location>
        <begin position="478"/>
        <end position="499"/>
    </location>
</feature>
<evidence type="ECO:0000256" key="3">
    <source>
        <dbReference type="ARBA" id="ARBA00022989"/>
    </source>
</evidence>
<dbReference type="STRING" id="1576369.SAMN05421753_106131"/>
<comment type="subcellular location">
    <subcellularLocation>
        <location evidence="5">Cell membrane</location>
        <topology evidence="5">Multi-pass membrane protein</topology>
    </subcellularLocation>
    <subcellularLocation>
        <location evidence="1">Endomembrane system</location>
        <topology evidence="1">Multi-pass membrane protein</topology>
    </subcellularLocation>
    <subcellularLocation>
        <location evidence="6">Membrane</location>
        <topology evidence="6">Multi-pass membrane protein</topology>
    </subcellularLocation>
</comment>
<evidence type="ECO:0000313" key="9">
    <source>
        <dbReference type="Proteomes" id="UP000199518"/>
    </source>
</evidence>
<feature type="transmembrane region" description="Helical" evidence="5">
    <location>
        <begin position="143"/>
        <end position="160"/>
    </location>
</feature>
<proteinExistence type="inferred from homology"/>
<feature type="transmembrane region" description="Helical" evidence="5">
    <location>
        <begin position="21"/>
        <end position="38"/>
    </location>
</feature>
<evidence type="ECO:0000256" key="5">
    <source>
        <dbReference type="HAMAP-Rule" id="MF_00445"/>
    </source>
</evidence>
<evidence type="ECO:0000256" key="1">
    <source>
        <dbReference type="ARBA" id="ARBA00004127"/>
    </source>
</evidence>
<keyword evidence="5" id="KW-1278">Translocase</keyword>
<organism evidence="8 9">
    <name type="scientific">Planctomicrobium piriforme</name>
    <dbReference type="NCBI Taxonomy" id="1576369"/>
    <lineage>
        <taxon>Bacteria</taxon>
        <taxon>Pseudomonadati</taxon>
        <taxon>Planctomycetota</taxon>
        <taxon>Planctomycetia</taxon>
        <taxon>Planctomycetales</taxon>
        <taxon>Planctomycetaceae</taxon>
        <taxon>Planctomicrobium</taxon>
    </lineage>
</organism>
<evidence type="ECO:0000259" key="7">
    <source>
        <dbReference type="Pfam" id="PF00361"/>
    </source>
</evidence>
<keyword evidence="5" id="KW-0813">Transport</keyword>
<feature type="transmembrane region" description="Helical" evidence="5">
    <location>
        <begin position="519"/>
        <end position="539"/>
    </location>
</feature>
<keyword evidence="5" id="KW-0830">Ubiquinone</keyword>
<dbReference type="PANTHER" id="PTHR22773">
    <property type="entry name" value="NADH DEHYDROGENASE"/>
    <property type="match status" value="1"/>
</dbReference>
<dbReference type="EMBL" id="FOQD01000006">
    <property type="protein sequence ID" value="SFI17327.1"/>
    <property type="molecule type" value="Genomic_DNA"/>
</dbReference>
<comment type="function">
    <text evidence="5">NDH-1 shuttles electrons from NADH, via FMN and iron-sulfur (Fe-S) centers, to quinones in the respiratory chain. The immediate electron acceptor for the enzyme in this species is believed to be ubiquinone. Couples the redox reaction to proton translocation (for every two electrons transferred, four hydrogen ions are translocated across the cytoplasmic membrane), and thus conserves the redox energy in a proton gradient.</text>
</comment>
<dbReference type="Proteomes" id="UP000199518">
    <property type="component" value="Unassembled WGS sequence"/>
</dbReference>
<dbReference type="EC" id="7.1.1.-" evidence="5"/>
<dbReference type="GO" id="GO:0008137">
    <property type="term" value="F:NADH dehydrogenase (ubiquinone) activity"/>
    <property type="evidence" value="ECO:0007669"/>
    <property type="project" value="InterPro"/>
</dbReference>
<feature type="transmembrane region" description="Helical" evidence="5">
    <location>
        <begin position="318"/>
        <end position="339"/>
    </location>
</feature>
<feature type="domain" description="NADH:quinone oxidoreductase/Mrp antiporter transmembrane" evidence="7">
    <location>
        <begin position="160"/>
        <end position="493"/>
    </location>
</feature>
<keyword evidence="5" id="KW-1003">Cell membrane</keyword>
<feature type="transmembrane region" description="Helical" evidence="5">
    <location>
        <begin position="285"/>
        <end position="306"/>
    </location>
</feature>
<dbReference type="Pfam" id="PF00361">
    <property type="entry name" value="Proton_antipo_M"/>
    <property type="match status" value="1"/>
</dbReference>
<comment type="catalytic activity">
    <reaction evidence="5">
        <text>a quinone + NADH + 5 H(+)(in) = a quinol + NAD(+) + 4 H(+)(out)</text>
        <dbReference type="Rhea" id="RHEA:57888"/>
        <dbReference type="ChEBI" id="CHEBI:15378"/>
        <dbReference type="ChEBI" id="CHEBI:24646"/>
        <dbReference type="ChEBI" id="CHEBI:57540"/>
        <dbReference type="ChEBI" id="CHEBI:57945"/>
        <dbReference type="ChEBI" id="CHEBI:132124"/>
    </reaction>
</comment>
<feature type="transmembrane region" description="Helical" evidence="5">
    <location>
        <begin position="351"/>
        <end position="374"/>
    </location>
</feature>
<accession>A0A1I3G1N5</accession>
<dbReference type="GO" id="GO:0012505">
    <property type="term" value="C:endomembrane system"/>
    <property type="evidence" value="ECO:0007669"/>
    <property type="project" value="UniProtKB-SubCell"/>
</dbReference>
<evidence type="ECO:0000256" key="2">
    <source>
        <dbReference type="ARBA" id="ARBA00022692"/>
    </source>
</evidence>
<gene>
    <name evidence="5" type="primary">nuoN</name>
    <name evidence="8" type="ORF">SAMN05421753_106131</name>
</gene>
<feature type="transmembrane region" description="Helical" evidence="5">
    <location>
        <begin position="109"/>
        <end position="131"/>
    </location>
</feature>
<comment type="similarity">
    <text evidence="5">Belongs to the complex I subunit 2 family.</text>
</comment>
<feature type="transmembrane region" description="Helical" evidence="5">
    <location>
        <begin position="50"/>
        <end position="70"/>
    </location>
</feature>
<name>A0A1I3G1N5_9PLAN</name>